<dbReference type="EMBL" id="WKIA01000335">
    <property type="protein sequence ID" value="MRV79468.1"/>
    <property type="molecule type" value="Genomic_DNA"/>
</dbReference>
<evidence type="ECO:0008006" key="2">
    <source>
        <dbReference type="Google" id="ProtNLM"/>
    </source>
</evidence>
<protein>
    <recommendedName>
        <fullName evidence="2">Phage protein</fullName>
    </recommendedName>
</protein>
<reference evidence="1" key="1">
    <citation type="journal article" date="2018" name="Open Forum Infect. Dis.">
        <title>The Cefazolin Inoculum Effect Is Associated With Increased Mortality in Methicillin-Susceptible Staphylococcus aureus Bacteremia.</title>
        <authorList>
            <person name="Miller W.R."/>
            <person name="Seas C."/>
            <person name="Carvajal L.P."/>
            <person name="Diaz L."/>
            <person name="Echeverri A.M."/>
            <person name="Ferro C."/>
            <person name="Rios R."/>
            <person name="Porras P."/>
            <person name="Luna C."/>
            <person name="Gotuzzo E."/>
            <person name="Munita J.M."/>
            <person name="Nannini E."/>
            <person name="Carcamo C."/>
            <person name="Reyes J."/>
            <person name="Arias C.A."/>
        </authorList>
    </citation>
    <scope>NUCLEOTIDE SEQUENCE</scope>
    <source>
        <strain evidence="1">UA917</strain>
    </source>
</reference>
<comment type="caution">
    <text evidence="1">The sequence shown here is derived from an EMBL/GenBank/DDBJ whole genome shotgun (WGS) entry which is preliminary data.</text>
</comment>
<name>A0A6A8G1K4_STAAU</name>
<evidence type="ECO:0000313" key="1">
    <source>
        <dbReference type="EMBL" id="MRV79468.1"/>
    </source>
</evidence>
<dbReference type="AlphaFoldDB" id="A0A6A8G1K4"/>
<gene>
    <name evidence="1" type="ORF">GF572_13680</name>
</gene>
<sequence length="85" mass="9675">MPKETTINVEQLEKLLESYSNDFIELTGGKVEETTDLFDLLLTNILELNSEEQKEHKGKLIAPSYRKVAKSAVPTGFLTKQPYIF</sequence>
<proteinExistence type="predicted"/>
<organism evidence="1">
    <name type="scientific">Staphylococcus aureus</name>
    <dbReference type="NCBI Taxonomy" id="1280"/>
    <lineage>
        <taxon>Bacteria</taxon>
        <taxon>Bacillati</taxon>
        <taxon>Bacillota</taxon>
        <taxon>Bacilli</taxon>
        <taxon>Bacillales</taxon>
        <taxon>Staphylococcaceae</taxon>
        <taxon>Staphylococcus</taxon>
    </lineage>
</organism>
<dbReference type="RefSeq" id="WP_002299941.1">
    <property type="nucleotide sequence ID" value="NZ_WKIA01000335.1"/>
</dbReference>
<accession>A0A6A8G1K4</accession>